<evidence type="ECO:0000256" key="8">
    <source>
        <dbReference type="ARBA" id="ARBA00023163"/>
    </source>
</evidence>
<dbReference type="Proteomes" id="UP000264445">
    <property type="component" value="Unassembled WGS sequence"/>
</dbReference>
<dbReference type="PANTHER" id="PTHR42713:SF3">
    <property type="entry name" value="TRANSCRIPTIONAL REGULATORY PROTEIN HPTR"/>
    <property type="match status" value="1"/>
</dbReference>
<dbReference type="SUPFAM" id="SSF52172">
    <property type="entry name" value="CheY-like"/>
    <property type="match status" value="1"/>
</dbReference>
<evidence type="ECO:0000256" key="6">
    <source>
        <dbReference type="ARBA" id="ARBA00023015"/>
    </source>
</evidence>
<comment type="caution">
    <text evidence="13">The sequence shown here is derived from an EMBL/GenBank/DDBJ whole genome shotgun (WGS) entry which is preliminary data.</text>
</comment>
<dbReference type="SUPFAM" id="SSF46689">
    <property type="entry name" value="Homeodomain-like"/>
    <property type="match status" value="2"/>
</dbReference>
<evidence type="ECO:0000259" key="11">
    <source>
        <dbReference type="PROSITE" id="PS01124"/>
    </source>
</evidence>
<dbReference type="PROSITE" id="PS50110">
    <property type="entry name" value="RESPONSE_REGULATORY"/>
    <property type="match status" value="1"/>
</dbReference>
<dbReference type="GO" id="GO:0016301">
    <property type="term" value="F:kinase activity"/>
    <property type="evidence" value="ECO:0007669"/>
    <property type="project" value="UniProtKB-KW"/>
</dbReference>
<evidence type="ECO:0000259" key="12">
    <source>
        <dbReference type="PROSITE" id="PS50110"/>
    </source>
</evidence>
<dbReference type="AlphaFoldDB" id="A0A101E4W6"/>
<feature type="modified residue" description="4-aspartylphosphate" evidence="10">
    <location>
        <position position="56"/>
    </location>
</feature>
<dbReference type="SMART" id="SM00342">
    <property type="entry name" value="HTH_ARAC"/>
    <property type="match status" value="1"/>
</dbReference>
<evidence type="ECO:0000256" key="7">
    <source>
        <dbReference type="ARBA" id="ARBA00023125"/>
    </source>
</evidence>
<accession>A0A101E4W6</accession>
<dbReference type="EMBL" id="DOLB01000126">
    <property type="protein sequence ID" value="HBT49848.1"/>
    <property type="molecule type" value="Genomic_DNA"/>
</dbReference>
<dbReference type="PANTHER" id="PTHR42713">
    <property type="entry name" value="HISTIDINE KINASE-RELATED"/>
    <property type="match status" value="1"/>
</dbReference>
<dbReference type="InterPro" id="IPR051552">
    <property type="entry name" value="HptR"/>
</dbReference>
<dbReference type="InterPro" id="IPR001789">
    <property type="entry name" value="Sig_transdc_resp-reg_receiver"/>
</dbReference>
<dbReference type="GO" id="GO:0043565">
    <property type="term" value="F:sequence-specific DNA binding"/>
    <property type="evidence" value="ECO:0007669"/>
    <property type="project" value="InterPro"/>
</dbReference>
<dbReference type="PROSITE" id="PS01124">
    <property type="entry name" value="HTH_ARAC_FAMILY_2"/>
    <property type="match status" value="1"/>
</dbReference>
<comment type="subcellular location">
    <subcellularLocation>
        <location evidence="1">Cytoplasm</location>
    </subcellularLocation>
</comment>
<feature type="domain" description="Response regulatory" evidence="12">
    <location>
        <begin position="4"/>
        <end position="121"/>
    </location>
</feature>
<keyword evidence="4 10" id="KW-0597">Phosphoprotein</keyword>
<protein>
    <recommendedName>
        <fullName evidence="2">Stage 0 sporulation protein A homolog</fullName>
    </recommendedName>
</protein>
<dbReference type="PRINTS" id="PR00032">
    <property type="entry name" value="HTHARAC"/>
</dbReference>
<proteinExistence type="predicted"/>
<dbReference type="Pfam" id="PF00072">
    <property type="entry name" value="Response_reg"/>
    <property type="match status" value="1"/>
</dbReference>
<evidence type="ECO:0000313" key="13">
    <source>
        <dbReference type="EMBL" id="HBT49848.1"/>
    </source>
</evidence>
<keyword evidence="6" id="KW-0805">Transcription regulation</keyword>
<keyword evidence="8" id="KW-0804">Transcription</keyword>
<dbReference type="InterPro" id="IPR020449">
    <property type="entry name" value="Tscrpt_reg_AraC-type_HTH"/>
</dbReference>
<dbReference type="Pfam" id="PF12833">
    <property type="entry name" value="HTH_18"/>
    <property type="match status" value="1"/>
</dbReference>
<dbReference type="GO" id="GO:0005737">
    <property type="term" value="C:cytoplasm"/>
    <property type="evidence" value="ECO:0007669"/>
    <property type="project" value="UniProtKB-SubCell"/>
</dbReference>
<dbReference type="RefSeq" id="WP_278429308.1">
    <property type="nucleotide sequence ID" value="NZ_DOLB01000126.1"/>
</dbReference>
<evidence type="ECO:0000313" key="14">
    <source>
        <dbReference type="Proteomes" id="UP000264445"/>
    </source>
</evidence>
<keyword evidence="5" id="KW-0902">Two-component regulatory system</keyword>
<dbReference type="InterPro" id="IPR011006">
    <property type="entry name" value="CheY-like_superfamily"/>
</dbReference>
<evidence type="ECO:0000256" key="4">
    <source>
        <dbReference type="ARBA" id="ARBA00022553"/>
    </source>
</evidence>
<keyword evidence="13" id="KW-0418">Kinase</keyword>
<feature type="domain" description="HTH araC/xylS-type" evidence="11">
    <location>
        <begin position="428"/>
        <end position="526"/>
    </location>
</feature>
<dbReference type="CDD" id="cd17536">
    <property type="entry name" value="REC_YesN-like"/>
    <property type="match status" value="1"/>
</dbReference>
<dbReference type="Gene3D" id="3.40.50.2300">
    <property type="match status" value="1"/>
</dbReference>
<dbReference type="GO" id="GO:0003700">
    <property type="term" value="F:DNA-binding transcription factor activity"/>
    <property type="evidence" value="ECO:0007669"/>
    <property type="project" value="InterPro"/>
</dbReference>
<organism evidence="13 14">
    <name type="scientific">Caldanaerobacter subterraneus</name>
    <dbReference type="NCBI Taxonomy" id="911092"/>
    <lineage>
        <taxon>Bacteria</taxon>
        <taxon>Bacillati</taxon>
        <taxon>Bacillota</taxon>
        <taxon>Clostridia</taxon>
        <taxon>Thermoanaerobacterales</taxon>
        <taxon>Thermoanaerobacteraceae</taxon>
        <taxon>Caldanaerobacter</taxon>
    </lineage>
</organism>
<name>A0A101E4W6_9THEO</name>
<sequence>MKYKVMICDDEPLEREVLSMIINEADLPIEVICDAKNGNDAINKAKEFQPDIIFMDVKMPGIDGIAAAKEIITFLPDVKLIIITAYDEFAYLREALKLGIIEYLLKPVTPEEVKRVARRVIEIFENEKLNKEKEEKIRNIMQNMGKIIKTGIFAGKILGCVFEEEIADMEIKYLGIQSLPNSILIIVPENETQSKEIIHNKYAVYHAIEKITREHSDIFVLALGEKIVIGFNGNKYNRYELAIKLKEEVELNTGIITTVGISDVGEFNNLKELFEETDEMVKLGKFFLGEGSIIRKEDIEVLLKSRSLSLRTKRKQEEMIKFLELGDNGKALQLLKEVVGEILTTTKNNLLECQINLIEIMMRIVKTIREVGIPAGEEGRIFQFCFSHLQKLMRVQNYKGITLWATSFLEEIGDIFAVARSNENNIIERVVKYINENFEKEIRLKELSQAIYLNPEYFSRLFKKEVGCTFAEYLTRTRIEAAKNYLVNPSLTISEIAKKVGYRDANYFSKVFKKVVGISPTEFRELNSFKVPKSL</sequence>
<evidence type="ECO:0000256" key="3">
    <source>
        <dbReference type="ARBA" id="ARBA00022490"/>
    </source>
</evidence>
<dbReference type="InterPro" id="IPR018060">
    <property type="entry name" value="HTH_AraC"/>
</dbReference>
<evidence type="ECO:0000256" key="9">
    <source>
        <dbReference type="ARBA" id="ARBA00024867"/>
    </source>
</evidence>
<dbReference type="GO" id="GO:0000160">
    <property type="term" value="P:phosphorelay signal transduction system"/>
    <property type="evidence" value="ECO:0007669"/>
    <property type="project" value="UniProtKB-KW"/>
</dbReference>
<dbReference type="SMART" id="SM00448">
    <property type="entry name" value="REC"/>
    <property type="match status" value="1"/>
</dbReference>
<comment type="function">
    <text evidence="9">May play the central regulatory role in sporulation. It may be an element of the effector pathway responsible for the activation of sporulation genes in response to nutritional stress. Spo0A may act in concert with spo0H (a sigma factor) to control the expression of some genes that are critical to the sporulation process.</text>
</comment>
<keyword evidence="13" id="KW-0808">Transferase</keyword>
<evidence type="ECO:0000256" key="5">
    <source>
        <dbReference type="ARBA" id="ARBA00023012"/>
    </source>
</evidence>
<evidence type="ECO:0000256" key="2">
    <source>
        <dbReference type="ARBA" id="ARBA00018672"/>
    </source>
</evidence>
<keyword evidence="3" id="KW-0963">Cytoplasm</keyword>
<dbReference type="Gene3D" id="1.10.10.60">
    <property type="entry name" value="Homeodomain-like"/>
    <property type="match status" value="2"/>
</dbReference>
<dbReference type="InterPro" id="IPR009057">
    <property type="entry name" value="Homeodomain-like_sf"/>
</dbReference>
<gene>
    <name evidence="13" type="ORF">DEA61_08550</name>
</gene>
<evidence type="ECO:0000256" key="10">
    <source>
        <dbReference type="PROSITE-ProRule" id="PRU00169"/>
    </source>
</evidence>
<reference evidence="13 14" key="1">
    <citation type="journal article" date="2018" name="Nat. Biotechnol.">
        <title>A standardized bacterial taxonomy based on genome phylogeny substantially revises the tree of life.</title>
        <authorList>
            <person name="Parks D.H."/>
            <person name="Chuvochina M."/>
            <person name="Waite D.W."/>
            <person name="Rinke C."/>
            <person name="Skarshewski A."/>
            <person name="Chaumeil P.A."/>
            <person name="Hugenholtz P."/>
        </authorList>
    </citation>
    <scope>NUCLEOTIDE SEQUENCE [LARGE SCALE GENOMIC DNA]</scope>
    <source>
        <strain evidence="13">UBA12544</strain>
    </source>
</reference>
<evidence type="ECO:0000256" key="1">
    <source>
        <dbReference type="ARBA" id="ARBA00004496"/>
    </source>
</evidence>
<keyword evidence="7" id="KW-0238">DNA-binding</keyword>